<dbReference type="RefSeq" id="WP_012058506.1">
    <property type="nucleotide sequence ID" value="NZ_BKAK01000185.1"/>
</dbReference>
<gene>
    <name evidence="1" type="ORF">BCD95_003395</name>
</gene>
<dbReference type="EMBL" id="JABTDW010000001">
    <property type="protein sequence ID" value="NSB15136.1"/>
    <property type="molecule type" value="Genomic_DNA"/>
</dbReference>
<protein>
    <submittedName>
        <fullName evidence="1">Uncharacterized protein</fullName>
    </submittedName>
</protein>
<organism evidence="1 2">
    <name type="scientific">Clostridium beijerinckii</name>
    <name type="common">Clostridium MP</name>
    <dbReference type="NCBI Taxonomy" id="1520"/>
    <lineage>
        <taxon>Bacteria</taxon>
        <taxon>Bacillati</taxon>
        <taxon>Bacillota</taxon>
        <taxon>Clostridia</taxon>
        <taxon>Eubacteriales</taxon>
        <taxon>Clostridiaceae</taxon>
        <taxon>Clostridium</taxon>
    </lineage>
</organism>
<evidence type="ECO:0000313" key="1">
    <source>
        <dbReference type="EMBL" id="NSB15136.1"/>
    </source>
</evidence>
<dbReference type="Proteomes" id="UP000822184">
    <property type="component" value="Unassembled WGS sequence"/>
</dbReference>
<dbReference type="AlphaFoldDB" id="A0A1S8QMU4"/>
<proteinExistence type="predicted"/>
<comment type="caution">
    <text evidence="1">The sequence shown here is derived from an EMBL/GenBank/DDBJ whole genome shotgun (WGS) entry which is preliminary data.</text>
</comment>
<accession>A0A1S8QMU4</accession>
<name>A0A1S8QMU4_CLOBE</name>
<sequence>MKKKVMILVLAIIVTVSGMSLAYAEGGNNIDSNKFNGQDSGVKSLSDYRGNMMSLMGDGVQSDDDMNKMIELMKENGFTDEANAMKNRDFNTMKNLMAN</sequence>
<dbReference type="GeneID" id="66345189"/>
<reference evidence="1" key="1">
    <citation type="submission" date="2020-06" db="EMBL/GenBank/DDBJ databases">
        <title>Genomic insights into acetone-butanol-ethanol (ABE) fermentation by sequencing solventogenic clostridia strains.</title>
        <authorList>
            <person name="Brown S."/>
        </authorList>
    </citation>
    <scope>NUCLEOTIDE SEQUENCE</scope>
    <source>
        <strain evidence="1">DJ123</strain>
    </source>
</reference>
<evidence type="ECO:0000313" key="2">
    <source>
        <dbReference type="Proteomes" id="UP000822184"/>
    </source>
</evidence>